<dbReference type="InterPro" id="IPR036412">
    <property type="entry name" value="HAD-like_sf"/>
</dbReference>
<dbReference type="EMBL" id="JACIJF010000006">
    <property type="protein sequence ID" value="MBB5711147.1"/>
    <property type="molecule type" value="Genomic_DNA"/>
</dbReference>
<sequence>MKFDAIIFDFDGVLLESEAAGNRQIAAYLSSIGHPTTPEESMANFMGLSGSAFLGAVEQWIGRPIPDSFHEARRAEDHRVLEEGLPEVAGAIRFLHDLPADLPRAIASSSSTVWISRHLEHLGVRDLFGNQIFSGHEHVERGKPAPDIYLHAAQALGVDIARCVILEDSPVGATGAVASGAHVIGMCAATHCAPGHAGRLRALGVQDIATSFDDVRRLIF</sequence>
<dbReference type="RefSeq" id="WP_184087720.1">
    <property type="nucleotide sequence ID" value="NZ_JACIJF010000006.1"/>
</dbReference>
<dbReference type="GO" id="GO:0046872">
    <property type="term" value="F:metal ion binding"/>
    <property type="evidence" value="ECO:0007669"/>
    <property type="project" value="UniProtKB-KW"/>
</dbReference>
<comment type="caution">
    <text evidence="5">The sequence shown here is derived from an EMBL/GenBank/DDBJ whole genome shotgun (WGS) entry which is preliminary data.</text>
</comment>
<keyword evidence="4" id="KW-0460">Magnesium</keyword>
<reference evidence="5 6" key="1">
    <citation type="submission" date="2020-08" db="EMBL/GenBank/DDBJ databases">
        <title>Genomic Encyclopedia of Type Strains, Phase IV (KMG-IV): sequencing the most valuable type-strain genomes for metagenomic binning, comparative biology and taxonomic classification.</title>
        <authorList>
            <person name="Goeker M."/>
        </authorList>
    </citation>
    <scope>NUCLEOTIDE SEQUENCE [LARGE SCALE GENOMIC DNA]</scope>
    <source>
        <strain evidence="5 6">DSM 26736</strain>
    </source>
</reference>
<organism evidence="5 6">
    <name type="scientific">Sphingomonas xinjiangensis</name>
    <dbReference type="NCBI Taxonomy" id="643568"/>
    <lineage>
        <taxon>Bacteria</taxon>
        <taxon>Pseudomonadati</taxon>
        <taxon>Pseudomonadota</taxon>
        <taxon>Alphaproteobacteria</taxon>
        <taxon>Sphingomonadales</taxon>
        <taxon>Sphingomonadaceae</taxon>
        <taxon>Sphingomonas</taxon>
    </lineage>
</organism>
<evidence type="ECO:0000256" key="3">
    <source>
        <dbReference type="ARBA" id="ARBA00022723"/>
    </source>
</evidence>
<proteinExistence type="inferred from homology"/>
<evidence type="ECO:0000256" key="2">
    <source>
        <dbReference type="ARBA" id="ARBA00006171"/>
    </source>
</evidence>
<keyword evidence="5" id="KW-0378">Hydrolase</keyword>
<comment type="cofactor">
    <cofactor evidence="1">
        <name>Mg(2+)</name>
        <dbReference type="ChEBI" id="CHEBI:18420"/>
    </cofactor>
</comment>
<dbReference type="AlphaFoldDB" id="A0A840YCN7"/>
<dbReference type="NCBIfam" id="TIGR01509">
    <property type="entry name" value="HAD-SF-IA-v3"/>
    <property type="match status" value="1"/>
</dbReference>
<dbReference type="InterPro" id="IPR023198">
    <property type="entry name" value="PGP-like_dom2"/>
</dbReference>
<dbReference type="SFLD" id="SFLDG01129">
    <property type="entry name" value="C1.5:_HAD__Beta-PGM__Phosphata"/>
    <property type="match status" value="1"/>
</dbReference>
<protein>
    <submittedName>
        <fullName evidence="5">HAD superfamily hydrolase (TIGR01509 family)</fullName>
    </submittedName>
</protein>
<dbReference type="InterPro" id="IPR023214">
    <property type="entry name" value="HAD_sf"/>
</dbReference>
<dbReference type="InterPro" id="IPR006439">
    <property type="entry name" value="HAD-SF_hydro_IA"/>
</dbReference>
<accession>A0A840YCN7</accession>
<name>A0A840YCN7_9SPHN</name>
<evidence type="ECO:0000313" key="6">
    <source>
        <dbReference type="Proteomes" id="UP000527143"/>
    </source>
</evidence>
<comment type="similarity">
    <text evidence="2">Belongs to the HAD-like hydrolase superfamily. CbbY/CbbZ/Gph/YieH family.</text>
</comment>
<dbReference type="Gene3D" id="3.40.50.1000">
    <property type="entry name" value="HAD superfamily/HAD-like"/>
    <property type="match status" value="1"/>
</dbReference>
<dbReference type="PANTHER" id="PTHR46193">
    <property type="entry name" value="6-PHOSPHOGLUCONATE PHOSPHATASE"/>
    <property type="match status" value="1"/>
</dbReference>
<keyword evidence="6" id="KW-1185">Reference proteome</keyword>
<dbReference type="Proteomes" id="UP000527143">
    <property type="component" value="Unassembled WGS sequence"/>
</dbReference>
<dbReference type="PANTHER" id="PTHR46193:SF10">
    <property type="entry name" value="6-PHOSPHOGLUCONATE PHOSPHATASE"/>
    <property type="match status" value="1"/>
</dbReference>
<dbReference type="GO" id="GO:0016787">
    <property type="term" value="F:hydrolase activity"/>
    <property type="evidence" value="ECO:0007669"/>
    <property type="project" value="UniProtKB-KW"/>
</dbReference>
<dbReference type="Gene3D" id="1.10.150.240">
    <property type="entry name" value="Putative phosphatase, domain 2"/>
    <property type="match status" value="1"/>
</dbReference>
<dbReference type="InterPro" id="IPR051600">
    <property type="entry name" value="Beta-PGM-like"/>
</dbReference>
<keyword evidence="3" id="KW-0479">Metal-binding</keyword>
<dbReference type="Pfam" id="PF00702">
    <property type="entry name" value="Hydrolase"/>
    <property type="match status" value="1"/>
</dbReference>
<evidence type="ECO:0000256" key="4">
    <source>
        <dbReference type="ARBA" id="ARBA00022842"/>
    </source>
</evidence>
<evidence type="ECO:0000313" key="5">
    <source>
        <dbReference type="EMBL" id="MBB5711147.1"/>
    </source>
</evidence>
<dbReference type="SFLD" id="SFLDS00003">
    <property type="entry name" value="Haloacid_Dehalogenase"/>
    <property type="match status" value="1"/>
</dbReference>
<dbReference type="SUPFAM" id="SSF56784">
    <property type="entry name" value="HAD-like"/>
    <property type="match status" value="1"/>
</dbReference>
<gene>
    <name evidence="5" type="ORF">FHT02_002388</name>
</gene>
<evidence type="ECO:0000256" key="1">
    <source>
        <dbReference type="ARBA" id="ARBA00001946"/>
    </source>
</evidence>